<dbReference type="EMBL" id="JAAZCD010000280">
    <property type="protein sequence ID" value="NLD33015.1"/>
    <property type="molecule type" value="Genomic_DNA"/>
</dbReference>
<feature type="non-terminal residue" evidence="1">
    <location>
        <position position="292"/>
    </location>
</feature>
<evidence type="ECO:0000313" key="1">
    <source>
        <dbReference type="EMBL" id="NLD33015.1"/>
    </source>
</evidence>
<reference evidence="1 2" key="1">
    <citation type="journal article" date="2020" name="Biotechnol. Biofuels">
        <title>New insights from the biogas microbiome by comprehensive genome-resolved metagenomics of nearly 1600 species originating from multiple anaerobic digesters.</title>
        <authorList>
            <person name="Campanaro S."/>
            <person name="Treu L."/>
            <person name="Rodriguez-R L.M."/>
            <person name="Kovalovszki A."/>
            <person name="Ziels R.M."/>
            <person name="Maus I."/>
            <person name="Zhu X."/>
            <person name="Kougias P.G."/>
            <person name="Basile A."/>
            <person name="Luo G."/>
            <person name="Schluter A."/>
            <person name="Konstantinidis K.T."/>
            <person name="Angelidaki I."/>
        </authorList>
    </citation>
    <scope>NUCLEOTIDE SEQUENCE [LARGE SCALE GENOMIC DNA]</scope>
    <source>
        <strain evidence="1">AS07pgkLD_105</strain>
    </source>
</reference>
<dbReference type="RefSeq" id="WP_276648342.1">
    <property type="nucleotide sequence ID" value="NZ_JAAZCD010000280.1"/>
</dbReference>
<dbReference type="Proteomes" id="UP000589373">
    <property type="component" value="Unassembled WGS sequence"/>
</dbReference>
<proteinExistence type="predicted"/>
<organism evidence="1 2">
    <name type="scientific">Trichococcus flocculiformis</name>
    <dbReference type="NCBI Taxonomy" id="82803"/>
    <lineage>
        <taxon>Bacteria</taxon>
        <taxon>Bacillati</taxon>
        <taxon>Bacillota</taxon>
        <taxon>Bacilli</taxon>
        <taxon>Lactobacillales</taxon>
        <taxon>Carnobacteriaceae</taxon>
        <taxon>Trichococcus</taxon>
    </lineage>
</organism>
<gene>
    <name evidence="1" type="ORF">GX662_12295</name>
</gene>
<sequence length="292" mass="33592">MNIKEQLDQYQIGGIGDIKRKTLRFHSYRMGTESGKLTLYAVYEPDNPPKIFSGYPSGQDLLVELCNLHLELTGKSIEARTNIIQRWCLSNMHPYYHFGDSVRYSQFEADKNGYCDAVVNMIETYYIHVDEMCSDLQKLYADTMTALAIRSLLEKDEYGAKKLLFSIQSRAKNDLLQEWKDAKPELRPRLIDNYMGTFPKFTMRLQRDESTNALVLLPEVTSVIEAAYYALSRFVAVNSGALDDWGGKTSIAFCAACGSAFIKRGNRQKYCLSPQCQSIRNQRKSKDYYYRE</sequence>
<name>A0A847D8G4_9LACT</name>
<protein>
    <submittedName>
        <fullName evidence="1">Uncharacterized protein</fullName>
    </submittedName>
</protein>
<evidence type="ECO:0000313" key="2">
    <source>
        <dbReference type="Proteomes" id="UP000589373"/>
    </source>
</evidence>
<comment type="caution">
    <text evidence="1">The sequence shown here is derived from an EMBL/GenBank/DDBJ whole genome shotgun (WGS) entry which is preliminary data.</text>
</comment>
<accession>A0A847D8G4</accession>
<dbReference type="AlphaFoldDB" id="A0A847D8G4"/>